<organism evidence="3 4">
    <name type="scientific">Flavobacterium aurantiibacter</name>
    <dbReference type="NCBI Taxonomy" id="2023067"/>
    <lineage>
        <taxon>Bacteria</taxon>
        <taxon>Pseudomonadati</taxon>
        <taxon>Bacteroidota</taxon>
        <taxon>Flavobacteriia</taxon>
        <taxon>Flavobacteriales</taxon>
        <taxon>Flavobacteriaceae</taxon>
        <taxon>Flavobacterium</taxon>
    </lineage>
</organism>
<keyword evidence="4" id="KW-1185">Reference proteome</keyword>
<comment type="similarity">
    <text evidence="1">Belongs to the YbaB/EbfC family.</text>
</comment>
<accession>A0A255ZZI6</accession>
<evidence type="ECO:0000313" key="4">
    <source>
        <dbReference type="Proteomes" id="UP000216035"/>
    </source>
</evidence>
<dbReference type="GO" id="GO:0003677">
    <property type="term" value="F:DNA binding"/>
    <property type="evidence" value="ECO:0007669"/>
    <property type="project" value="UniProtKB-UniRule"/>
</dbReference>
<dbReference type="InterPro" id="IPR036894">
    <property type="entry name" value="YbaB-like_sf"/>
</dbReference>
<dbReference type="AlphaFoldDB" id="A0A255ZZI6"/>
<evidence type="ECO:0000313" key="3">
    <source>
        <dbReference type="EMBL" id="OYQ46856.1"/>
    </source>
</evidence>
<comment type="function">
    <text evidence="1">Binds to DNA and alters its conformation. May be involved in regulation of gene expression, nucleoid organization and DNA protection.</text>
</comment>
<protein>
    <recommendedName>
        <fullName evidence="1">Nucleoid-associated protein CHX27_03910</fullName>
    </recommendedName>
</protein>
<dbReference type="PIRSF" id="PIRSF004555">
    <property type="entry name" value="UCP004555"/>
    <property type="match status" value="1"/>
</dbReference>
<dbReference type="Pfam" id="PF02575">
    <property type="entry name" value="YbaB_DNA_bd"/>
    <property type="match status" value="1"/>
</dbReference>
<keyword evidence="1" id="KW-0238">DNA-binding</keyword>
<comment type="caution">
    <text evidence="3">The sequence shown here is derived from an EMBL/GenBank/DDBJ whole genome shotgun (WGS) entry which is preliminary data.</text>
</comment>
<gene>
    <name evidence="3" type="ORF">CHX27_03910</name>
</gene>
<keyword evidence="1" id="KW-0963">Cytoplasm</keyword>
<reference evidence="3 4" key="1">
    <citation type="submission" date="2017-07" db="EMBL/GenBank/DDBJ databases">
        <title>Flavobacterium cyanobacteriorum sp. nov., isolated from cyanobacterial aggregates in a eutrophic lake.</title>
        <authorList>
            <person name="Cai H."/>
        </authorList>
    </citation>
    <scope>NUCLEOTIDE SEQUENCE [LARGE SCALE GENOMIC DNA]</scope>
    <source>
        <strain evidence="3 4">TH167</strain>
    </source>
</reference>
<proteinExistence type="inferred from homology"/>
<sequence>MFGDLMGMMGKLKETQDRMEKAKADLKLFEVSEVAADGALQVVVTGAGSIKNISISEDLLADKEIVEDLLVVTLNKALAVAKTHESKVLEEVAKVDMPMLPGMDQLFK</sequence>
<dbReference type="Proteomes" id="UP000216035">
    <property type="component" value="Unassembled WGS sequence"/>
</dbReference>
<dbReference type="GO" id="GO:0043590">
    <property type="term" value="C:bacterial nucleoid"/>
    <property type="evidence" value="ECO:0007669"/>
    <property type="project" value="UniProtKB-UniRule"/>
</dbReference>
<comment type="subunit">
    <text evidence="1">Homodimer.</text>
</comment>
<dbReference type="EMBL" id="NOXX01000156">
    <property type="protein sequence ID" value="OYQ46856.1"/>
    <property type="molecule type" value="Genomic_DNA"/>
</dbReference>
<dbReference type="InterPro" id="IPR004401">
    <property type="entry name" value="YbaB/EbfC"/>
</dbReference>
<feature type="coiled-coil region" evidence="2">
    <location>
        <begin position="5"/>
        <end position="32"/>
    </location>
</feature>
<dbReference type="HAMAP" id="MF_00274">
    <property type="entry name" value="DNA_YbaB_EbfC"/>
    <property type="match status" value="1"/>
</dbReference>
<dbReference type="Gene3D" id="3.30.1310.10">
    <property type="entry name" value="Nucleoid-associated protein YbaB-like domain"/>
    <property type="match status" value="1"/>
</dbReference>
<dbReference type="SUPFAM" id="SSF82607">
    <property type="entry name" value="YbaB-like"/>
    <property type="match status" value="1"/>
</dbReference>
<dbReference type="OrthoDB" id="1149219at2"/>
<dbReference type="RefSeq" id="WP_094485460.1">
    <property type="nucleotide sequence ID" value="NZ_NOXX01000156.1"/>
</dbReference>
<dbReference type="GO" id="GO:0005737">
    <property type="term" value="C:cytoplasm"/>
    <property type="evidence" value="ECO:0007669"/>
    <property type="project" value="UniProtKB-UniRule"/>
</dbReference>
<name>A0A255ZZI6_9FLAO</name>
<keyword evidence="2" id="KW-0175">Coiled coil</keyword>
<evidence type="ECO:0000256" key="1">
    <source>
        <dbReference type="HAMAP-Rule" id="MF_00274"/>
    </source>
</evidence>
<comment type="subcellular location">
    <subcellularLocation>
        <location evidence="1">Cytoplasm</location>
        <location evidence="1">Nucleoid</location>
    </subcellularLocation>
</comment>
<evidence type="ECO:0000256" key="2">
    <source>
        <dbReference type="SAM" id="Coils"/>
    </source>
</evidence>